<dbReference type="SUPFAM" id="SSF81383">
    <property type="entry name" value="F-box domain"/>
    <property type="match status" value="1"/>
</dbReference>
<dbReference type="SUPFAM" id="SSF51101">
    <property type="entry name" value="Mannose-binding lectins"/>
    <property type="match status" value="1"/>
</dbReference>
<dbReference type="Gene3D" id="2.100.10.30">
    <property type="entry name" value="Jacalin-like lectin domain"/>
    <property type="match status" value="1"/>
</dbReference>
<feature type="domain" description="Jacalin-type lectin" evidence="4">
    <location>
        <begin position="390"/>
        <end position="495"/>
    </location>
</feature>
<dbReference type="InterPro" id="IPR050796">
    <property type="entry name" value="SCF_F-box_component"/>
</dbReference>
<dbReference type="InterPro" id="IPR001810">
    <property type="entry name" value="F-box_dom"/>
</dbReference>
<dbReference type="Pfam" id="PF00646">
    <property type="entry name" value="F-box"/>
    <property type="match status" value="1"/>
</dbReference>
<evidence type="ECO:0000259" key="3">
    <source>
        <dbReference type="PROSITE" id="PS50181"/>
    </source>
</evidence>
<organism evidence="5 6">
    <name type="scientific">Capsella rubella</name>
    <dbReference type="NCBI Taxonomy" id="81985"/>
    <lineage>
        <taxon>Eukaryota</taxon>
        <taxon>Viridiplantae</taxon>
        <taxon>Streptophyta</taxon>
        <taxon>Embryophyta</taxon>
        <taxon>Tracheophyta</taxon>
        <taxon>Spermatophyta</taxon>
        <taxon>Magnoliopsida</taxon>
        <taxon>eudicotyledons</taxon>
        <taxon>Gunneridae</taxon>
        <taxon>Pentapetalae</taxon>
        <taxon>rosids</taxon>
        <taxon>malvids</taxon>
        <taxon>Brassicales</taxon>
        <taxon>Brassicaceae</taxon>
        <taxon>Camelineae</taxon>
        <taxon>Capsella</taxon>
    </lineage>
</organism>
<sequence length="495" mass="56984">MQQAETLPHELEEEIVSHLPTKILARFSSVCKRWYTLFKERRFFNNDLGLARPQFIFFTVGSKIISVDVNLEGPSIEVYNLPSHIHSLSGLSIEYCDGLFTYLTNKGIGVCNPWLKQIRWIRSNGLFHHFNGMGYDNSRPGKHYKILGSINHRVPVTNTMFLEATVTEIGSNKWKSYEFASKIRDITSPYSVSMNGNLYWIAINRSREQYIETFDFSMERFKPYCVLGKIFFLQTIHILLYKVGFSKLLAVFREDRFSFLEQEYFRKNIKIWVTKEKIKNGDGEAVEWVNVMSVLVPEWSSLVVTYPLSYFINEDKSLMSLVICCNNKEGKPYIYIAKGDKFHEFEIKDLVGEMYGPCTYFPSLVQVPTFTMSGRSVNQQQEVDSRFALPRGIQVSVGVRGDEWDDGSFDNVNKIIVDFNDLGVIFIKFYYCNGYVVVAGDAHGDSTTETRTIIVAKDDYIEAVEGTYTESHITSITFRLHKAGKYKSLQLGLLD</sequence>
<protein>
    <recommendedName>
        <fullName evidence="7">F-box domain-containing protein</fullName>
    </recommendedName>
</protein>
<evidence type="ECO:0000256" key="2">
    <source>
        <dbReference type="ARBA" id="ARBA00022734"/>
    </source>
</evidence>
<dbReference type="InterPro" id="IPR036404">
    <property type="entry name" value="Jacalin-like_lectin_dom_sf"/>
</dbReference>
<evidence type="ECO:0000259" key="4">
    <source>
        <dbReference type="PROSITE" id="PS51752"/>
    </source>
</evidence>
<gene>
    <name evidence="5" type="ORF">CARUB_v10021663mg</name>
</gene>
<dbReference type="InterPro" id="IPR001229">
    <property type="entry name" value="Jacalin-like_lectin_dom"/>
</dbReference>
<keyword evidence="6" id="KW-1185">Reference proteome</keyword>
<dbReference type="PROSITE" id="PS50181">
    <property type="entry name" value="FBOX"/>
    <property type="match status" value="1"/>
</dbReference>
<comment type="similarity">
    <text evidence="1">Belongs to the jacalin lectin family.</text>
</comment>
<dbReference type="Gene3D" id="1.20.1280.50">
    <property type="match status" value="1"/>
</dbReference>
<dbReference type="PROSITE" id="PS51752">
    <property type="entry name" value="JACALIN_LECTIN"/>
    <property type="match status" value="1"/>
</dbReference>
<dbReference type="Pfam" id="PF01419">
    <property type="entry name" value="Jacalin"/>
    <property type="match status" value="1"/>
</dbReference>
<evidence type="ECO:0000256" key="1">
    <source>
        <dbReference type="ARBA" id="ARBA00006568"/>
    </source>
</evidence>
<dbReference type="NCBIfam" id="TIGR01640">
    <property type="entry name" value="F_box_assoc_1"/>
    <property type="match status" value="1"/>
</dbReference>
<name>R0GEU1_9BRAS</name>
<dbReference type="SMART" id="SM00256">
    <property type="entry name" value="FBOX"/>
    <property type="match status" value="1"/>
</dbReference>
<dbReference type="InterPro" id="IPR006527">
    <property type="entry name" value="F-box-assoc_dom_typ1"/>
</dbReference>
<dbReference type="AlphaFoldDB" id="R0GEU1"/>
<dbReference type="InterPro" id="IPR017451">
    <property type="entry name" value="F-box-assoc_interact_dom"/>
</dbReference>
<dbReference type="PANTHER" id="PTHR31672">
    <property type="entry name" value="BNACNNG10540D PROTEIN"/>
    <property type="match status" value="1"/>
</dbReference>
<keyword evidence="2" id="KW-0430">Lectin</keyword>
<dbReference type="Pfam" id="PF07734">
    <property type="entry name" value="FBA_1"/>
    <property type="match status" value="1"/>
</dbReference>
<dbReference type="GO" id="GO:0030246">
    <property type="term" value="F:carbohydrate binding"/>
    <property type="evidence" value="ECO:0007669"/>
    <property type="project" value="UniProtKB-KW"/>
</dbReference>
<dbReference type="Proteomes" id="UP000029121">
    <property type="component" value="Unassembled WGS sequence"/>
</dbReference>
<dbReference type="EMBL" id="KB870806">
    <property type="protein sequence ID" value="EOA34161.1"/>
    <property type="molecule type" value="Genomic_DNA"/>
</dbReference>
<accession>R0GEU1</accession>
<feature type="non-terminal residue" evidence="5">
    <location>
        <position position="495"/>
    </location>
</feature>
<reference evidence="6" key="1">
    <citation type="journal article" date="2013" name="Nat. Genet.">
        <title>The Capsella rubella genome and the genomic consequences of rapid mating system evolution.</title>
        <authorList>
            <person name="Slotte T."/>
            <person name="Hazzouri K.M."/>
            <person name="Agren J.A."/>
            <person name="Koenig D."/>
            <person name="Maumus F."/>
            <person name="Guo Y.L."/>
            <person name="Steige K."/>
            <person name="Platts A.E."/>
            <person name="Escobar J.S."/>
            <person name="Newman L.K."/>
            <person name="Wang W."/>
            <person name="Mandakova T."/>
            <person name="Vello E."/>
            <person name="Smith L.M."/>
            <person name="Henz S.R."/>
            <person name="Steffen J."/>
            <person name="Takuno S."/>
            <person name="Brandvain Y."/>
            <person name="Coop G."/>
            <person name="Andolfatto P."/>
            <person name="Hu T.T."/>
            <person name="Blanchette M."/>
            <person name="Clark R.M."/>
            <person name="Quesneville H."/>
            <person name="Nordborg M."/>
            <person name="Gaut B.S."/>
            <person name="Lysak M.A."/>
            <person name="Jenkins J."/>
            <person name="Grimwood J."/>
            <person name="Chapman J."/>
            <person name="Prochnik S."/>
            <person name="Shu S."/>
            <person name="Rokhsar D."/>
            <person name="Schmutz J."/>
            <person name="Weigel D."/>
            <person name="Wright S.I."/>
        </authorList>
    </citation>
    <scope>NUCLEOTIDE SEQUENCE [LARGE SCALE GENOMIC DNA]</scope>
    <source>
        <strain evidence="6">cv. Monte Gargano</strain>
    </source>
</reference>
<evidence type="ECO:0000313" key="6">
    <source>
        <dbReference type="Proteomes" id="UP000029121"/>
    </source>
</evidence>
<feature type="domain" description="F-box" evidence="3">
    <location>
        <begin position="1"/>
        <end position="47"/>
    </location>
</feature>
<proteinExistence type="inferred from homology"/>
<evidence type="ECO:0000313" key="5">
    <source>
        <dbReference type="EMBL" id="EOA34161.1"/>
    </source>
</evidence>
<evidence type="ECO:0008006" key="7">
    <source>
        <dbReference type="Google" id="ProtNLM"/>
    </source>
</evidence>
<dbReference type="InterPro" id="IPR036047">
    <property type="entry name" value="F-box-like_dom_sf"/>
</dbReference>
<dbReference type="SMART" id="SM00915">
    <property type="entry name" value="Jacalin"/>
    <property type="match status" value="1"/>
</dbReference>